<keyword evidence="3" id="KW-0645">Protease</keyword>
<dbReference type="EMBL" id="CP095043">
    <property type="protein sequence ID" value="UOQ59108.1"/>
    <property type="molecule type" value="Genomic_DNA"/>
</dbReference>
<dbReference type="GO" id="GO:0008237">
    <property type="term" value="F:metallopeptidase activity"/>
    <property type="evidence" value="ECO:0007669"/>
    <property type="project" value="UniProtKB-KW"/>
</dbReference>
<keyword evidence="3" id="KW-0482">Metalloprotease</keyword>
<feature type="transmembrane region" description="Helical" evidence="1">
    <location>
        <begin position="192"/>
        <end position="208"/>
    </location>
</feature>
<feature type="transmembrane region" description="Helical" evidence="1">
    <location>
        <begin position="170"/>
        <end position="186"/>
    </location>
</feature>
<dbReference type="Pfam" id="PF02517">
    <property type="entry name" value="Rce1-like"/>
    <property type="match status" value="1"/>
</dbReference>
<feature type="transmembrane region" description="Helical" evidence="1">
    <location>
        <begin position="126"/>
        <end position="149"/>
    </location>
</feature>
<reference evidence="3 4" key="1">
    <citation type="submission" date="2022-04" db="EMBL/GenBank/DDBJ databases">
        <title>Leucobacter sp. isolated from rhizosphere of onion.</title>
        <authorList>
            <person name="Won M."/>
            <person name="Lee C.-M."/>
            <person name="Woen H.-Y."/>
            <person name="Kwon S.-W."/>
        </authorList>
    </citation>
    <scope>NUCLEOTIDE SEQUENCE [LARGE SCALE GENOMIC DNA]</scope>
    <source>
        <strain evidence="3 4">H25R-14</strain>
    </source>
</reference>
<accession>A0ABY4FS63</accession>
<protein>
    <submittedName>
        <fullName evidence="3">CPBP family intramembrane metalloprotease</fullName>
    </submittedName>
</protein>
<dbReference type="InterPro" id="IPR003675">
    <property type="entry name" value="Rce1/LyrA-like_dom"/>
</dbReference>
<feature type="transmembrane region" description="Helical" evidence="1">
    <location>
        <begin position="215"/>
        <end position="236"/>
    </location>
</feature>
<evidence type="ECO:0000313" key="4">
    <source>
        <dbReference type="Proteomes" id="UP000831775"/>
    </source>
</evidence>
<dbReference type="RefSeq" id="WP_244683941.1">
    <property type="nucleotide sequence ID" value="NZ_CP095043.1"/>
</dbReference>
<keyword evidence="3" id="KW-0378">Hydrolase</keyword>
<feature type="domain" description="CAAX prenyl protease 2/Lysostaphin resistance protein A-like" evidence="2">
    <location>
        <begin position="134"/>
        <end position="225"/>
    </location>
</feature>
<evidence type="ECO:0000259" key="2">
    <source>
        <dbReference type="Pfam" id="PF02517"/>
    </source>
</evidence>
<feature type="transmembrane region" description="Helical" evidence="1">
    <location>
        <begin position="64"/>
        <end position="81"/>
    </location>
</feature>
<keyword evidence="1" id="KW-1133">Transmembrane helix</keyword>
<evidence type="ECO:0000313" key="3">
    <source>
        <dbReference type="EMBL" id="UOQ59108.1"/>
    </source>
</evidence>
<keyword evidence="1" id="KW-0472">Membrane</keyword>
<proteinExistence type="predicted"/>
<name>A0ABY4FS63_9MICO</name>
<evidence type="ECO:0000256" key="1">
    <source>
        <dbReference type="SAM" id="Phobius"/>
    </source>
</evidence>
<feature type="transmembrane region" description="Helical" evidence="1">
    <location>
        <begin position="27"/>
        <end position="44"/>
    </location>
</feature>
<sequence length="238" mass="26169">MEPTSRSRTPSAEPRAEVPVVRGSTRLWVISIVGIALAYSPMWLPRVVEAVGIVPEFGGPASSIVWNVLAVVPLLAYVLIVERRPLASLGLRRPRGKDLEWALILFGIVMAWQWVVRTFFPPANDPGTATIAALPIVAVIGMIFSSAIFEEILYRGYPIERLTELTGRRWLAFALTIPLFVAPHLVFFGVQWLWTAGVGTIALYVLYARTRNLPACMLLHFCLNAPILIPTIATALGG</sequence>
<keyword evidence="1" id="KW-0812">Transmembrane</keyword>
<keyword evidence="4" id="KW-1185">Reference proteome</keyword>
<dbReference type="Proteomes" id="UP000831775">
    <property type="component" value="Chromosome"/>
</dbReference>
<gene>
    <name evidence="3" type="ORF">MUN76_08550</name>
</gene>
<feature type="transmembrane region" description="Helical" evidence="1">
    <location>
        <begin position="101"/>
        <end position="120"/>
    </location>
</feature>
<organism evidence="3 4">
    <name type="scientific">Leucobacter rhizosphaerae</name>
    <dbReference type="NCBI Taxonomy" id="2932245"/>
    <lineage>
        <taxon>Bacteria</taxon>
        <taxon>Bacillati</taxon>
        <taxon>Actinomycetota</taxon>
        <taxon>Actinomycetes</taxon>
        <taxon>Micrococcales</taxon>
        <taxon>Microbacteriaceae</taxon>
        <taxon>Leucobacter</taxon>
    </lineage>
</organism>